<keyword evidence="1" id="KW-0805">Transcription regulation</keyword>
<proteinExistence type="predicted"/>
<dbReference type="GO" id="GO:1901135">
    <property type="term" value="P:carbohydrate derivative metabolic process"/>
    <property type="evidence" value="ECO:0007669"/>
    <property type="project" value="InterPro"/>
</dbReference>
<evidence type="ECO:0000256" key="2">
    <source>
        <dbReference type="ARBA" id="ARBA00023125"/>
    </source>
</evidence>
<dbReference type="PROSITE" id="PS51071">
    <property type="entry name" value="HTH_RPIR"/>
    <property type="match status" value="1"/>
</dbReference>
<dbReference type="InterPro" id="IPR035472">
    <property type="entry name" value="RpiR-like_SIS"/>
</dbReference>
<keyword evidence="7" id="KW-1185">Reference proteome</keyword>
<gene>
    <name evidence="6" type="ORF">X560_1727</name>
</gene>
<dbReference type="Gene3D" id="3.40.50.10490">
    <property type="entry name" value="Glucose-6-phosphate isomerase like protein, domain 1"/>
    <property type="match status" value="1"/>
</dbReference>
<reference evidence="6 7" key="1">
    <citation type="journal article" date="2015" name="Genome Biol. Evol.">
        <title>Comparative Genomics of Listeria Sensu Lato: Genus-Wide Differences in Evolutionary Dynamics and the Progressive Gain of Complex, Potentially Pathogenicity-Related Traits through Lateral Gene Transfer.</title>
        <authorList>
            <person name="Chiara M."/>
            <person name="Caruso M."/>
            <person name="D'Erchia A.M."/>
            <person name="Manzari C."/>
            <person name="Fraccalvieri R."/>
            <person name="Goffredo E."/>
            <person name="Latorre L."/>
            <person name="Miccolupo A."/>
            <person name="Padalino I."/>
            <person name="Santagada G."/>
            <person name="Chiocco D."/>
            <person name="Pesole G."/>
            <person name="Horner D.S."/>
            <person name="Parisi A."/>
        </authorList>
    </citation>
    <scope>NUCLEOTIDE SEQUENCE [LARGE SCALE GENOMIC DNA]</scope>
    <source>
        <strain evidence="6 7">1991</strain>
    </source>
</reference>
<sequence length="268" mass="30436">MNILQKIQQMYNVLPLKERKVAKYILEESNAIQNITITNLAKKTKTSSATITRFGKRLGCDSFVDLKIKINTASRDLPKAGYEDIFEDVYSFYHKVIDNTVEMIDKEEIRKVVQFIRSAGRVYICGLGSSGLTAIEMSQRFIRMGLNATGLNESHMMIITGAITKPSDIVIGISNSGNTLELISTLKKAKENGSKIVTFTSFEKNEMVELSDINIPVYNSLFVSNQYFVNSQFSLMYVMDIISMMLLEDTKMHENMEKTIHTVNKEFF</sequence>
<dbReference type="EMBL" id="AZHO01000021">
    <property type="protein sequence ID" value="KMT59186.1"/>
    <property type="molecule type" value="Genomic_DNA"/>
</dbReference>
<dbReference type="SUPFAM" id="SSF53697">
    <property type="entry name" value="SIS domain"/>
    <property type="match status" value="1"/>
</dbReference>
<evidence type="ECO:0000256" key="1">
    <source>
        <dbReference type="ARBA" id="ARBA00023015"/>
    </source>
</evidence>
<dbReference type="InterPro" id="IPR001347">
    <property type="entry name" value="SIS_dom"/>
</dbReference>
<organism evidence="6 7">
    <name type="scientific">Listeria fleischmannii 1991</name>
    <dbReference type="NCBI Taxonomy" id="1430899"/>
    <lineage>
        <taxon>Bacteria</taxon>
        <taxon>Bacillati</taxon>
        <taxon>Bacillota</taxon>
        <taxon>Bacilli</taxon>
        <taxon>Bacillales</taxon>
        <taxon>Listeriaceae</taxon>
        <taxon>Listeria</taxon>
    </lineage>
</organism>
<dbReference type="Proteomes" id="UP000052258">
    <property type="component" value="Unassembled WGS sequence"/>
</dbReference>
<dbReference type="PATRIC" id="fig|1430899.3.peg.1764"/>
<dbReference type="OrthoDB" id="1648815at2"/>
<dbReference type="Pfam" id="PF01418">
    <property type="entry name" value="HTH_6"/>
    <property type="match status" value="1"/>
</dbReference>
<evidence type="ECO:0000313" key="7">
    <source>
        <dbReference type="Proteomes" id="UP000052258"/>
    </source>
</evidence>
<accession>A0A0J8J4E8</accession>
<dbReference type="GO" id="GO:0097367">
    <property type="term" value="F:carbohydrate derivative binding"/>
    <property type="evidence" value="ECO:0007669"/>
    <property type="project" value="InterPro"/>
</dbReference>
<dbReference type="PANTHER" id="PTHR30514:SF21">
    <property type="entry name" value="RPIR-FAMILY TRANSCRIPTIONAL REGULATOR"/>
    <property type="match status" value="1"/>
</dbReference>
<dbReference type="InterPro" id="IPR000281">
    <property type="entry name" value="HTH_RpiR"/>
</dbReference>
<dbReference type="InterPro" id="IPR047640">
    <property type="entry name" value="RpiR-like"/>
</dbReference>
<dbReference type="CDD" id="cd05013">
    <property type="entry name" value="SIS_RpiR"/>
    <property type="match status" value="1"/>
</dbReference>
<protein>
    <submittedName>
        <fullName evidence="6">RpiR family phosphosugar-binding transcriptional regulator</fullName>
    </submittedName>
</protein>
<comment type="caution">
    <text evidence="6">The sequence shown here is derived from an EMBL/GenBank/DDBJ whole genome shotgun (WGS) entry which is preliminary data.</text>
</comment>
<dbReference type="RefSeq" id="WP_007477952.1">
    <property type="nucleotide sequence ID" value="NZ_KQ130616.1"/>
</dbReference>
<dbReference type="Pfam" id="PF01380">
    <property type="entry name" value="SIS"/>
    <property type="match status" value="1"/>
</dbReference>
<name>A0A0J8J4E8_9LIST</name>
<feature type="domain" description="HTH rpiR-type" evidence="4">
    <location>
        <begin position="1"/>
        <end position="77"/>
    </location>
</feature>
<dbReference type="Gene3D" id="1.10.10.10">
    <property type="entry name" value="Winged helix-like DNA-binding domain superfamily/Winged helix DNA-binding domain"/>
    <property type="match status" value="1"/>
</dbReference>
<dbReference type="PROSITE" id="PS51464">
    <property type="entry name" value="SIS"/>
    <property type="match status" value="1"/>
</dbReference>
<dbReference type="InterPro" id="IPR009057">
    <property type="entry name" value="Homeodomain-like_sf"/>
</dbReference>
<evidence type="ECO:0000259" key="5">
    <source>
        <dbReference type="PROSITE" id="PS51464"/>
    </source>
</evidence>
<evidence type="ECO:0000256" key="3">
    <source>
        <dbReference type="ARBA" id="ARBA00023163"/>
    </source>
</evidence>
<evidence type="ECO:0000259" key="4">
    <source>
        <dbReference type="PROSITE" id="PS51071"/>
    </source>
</evidence>
<dbReference type="GO" id="GO:0003677">
    <property type="term" value="F:DNA binding"/>
    <property type="evidence" value="ECO:0007669"/>
    <property type="project" value="UniProtKB-KW"/>
</dbReference>
<feature type="domain" description="SIS" evidence="5">
    <location>
        <begin position="112"/>
        <end position="252"/>
    </location>
</feature>
<dbReference type="InterPro" id="IPR036388">
    <property type="entry name" value="WH-like_DNA-bd_sf"/>
</dbReference>
<dbReference type="PANTHER" id="PTHR30514">
    <property type="entry name" value="GLUCOKINASE"/>
    <property type="match status" value="1"/>
</dbReference>
<dbReference type="GO" id="GO:0003700">
    <property type="term" value="F:DNA-binding transcription factor activity"/>
    <property type="evidence" value="ECO:0007669"/>
    <property type="project" value="InterPro"/>
</dbReference>
<keyword evidence="2" id="KW-0238">DNA-binding</keyword>
<dbReference type="AlphaFoldDB" id="A0A0J8J4E8"/>
<dbReference type="InterPro" id="IPR046348">
    <property type="entry name" value="SIS_dom_sf"/>
</dbReference>
<dbReference type="SUPFAM" id="SSF46689">
    <property type="entry name" value="Homeodomain-like"/>
    <property type="match status" value="1"/>
</dbReference>
<keyword evidence="3" id="KW-0804">Transcription</keyword>
<evidence type="ECO:0000313" key="6">
    <source>
        <dbReference type="EMBL" id="KMT59186.1"/>
    </source>
</evidence>